<dbReference type="Gene3D" id="2.30.110.10">
    <property type="entry name" value="Electron Transport, Fmn-binding Protein, Chain A"/>
    <property type="match status" value="1"/>
</dbReference>
<dbReference type="InterPro" id="IPR012349">
    <property type="entry name" value="Split_barrel_FMN-bd"/>
</dbReference>
<dbReference type="Gene3D" id="3.90.79.10">
    <property type="entry name" value="Nucleoside Triphosphate Pyrophosphohydrolase"/>
    <property type="match status" value="1"/>
</dbReference>
<accession>A0A2W4EB67</accession>
<evidence type="ECO:0000256" key="2">
    <source>
        <dbReference type="ARBA" id="ARBA00023002"/>
    </source>
</evidence>
<gene>
    <name evidence="4" type="ORF">CPY51_27920</name>
</gene>
<keyword evidence="5" id="KW-1185">Reference proteome</keyword>
<dbReference type="Proteomes" id="UP000248925">
    <property type="component" value="Unassembled WGS sequence"/>
</dbReference>
<dbReference type="SUPFAM" id="SSF50475">
    <property type="entry name" value="FMN-binding split barrel"/>
    <property type="match status" value="1"/>
</dbReference>
<dbReference type="RefSeq" id="WP_111163489.1">
    <property type="nucleotide sequence ID" value="NZ_PCDP01000065.1"/>
</dbReference>
<comment type="caution">
    <text evidence="4">The sequence shown here is derived from an EMBL/GenBank/DDBJ whole genome shotgun (WGS) entry which is preliminary data.</text>
</comment>
<dbReference type="SMART" id="SM00903">
    <property type="entry name" value="Flavin_Reduct"/>
    <property type="match status" value="1"/>
</dbReference>
<dbReference type="OrthoDB" id="9792858at2"/>
<dbReference type="PANTHER" id="PTHR30466">
    <property type="entry name" value="FLAVIN REDUCTASE"/>
    <property type="match status" value="1"/>
</dbReference>
<proteinExistence type="inferred from homology"/>
<dbReference type="Pfam" id="PF01613">
    <property type="entry name" value="Flavin_Reduct"/>
    <property type="match status" value="1"/>
</dbReference>
<feature type="domain" description="Flavin reductase like" evidence="3">
    <location>
        <begin position="15"/>
        <end position="158"/>
    </location>
</feature>
<dbReference type="GO" id="GO:0042602">
    <property type="term" value="F:riboflavin reductase (NADPH) activity"/>
    <property type="evidence" value="ECO:0007669"/>
    <property type="project" value="TreeGrafter"/>
</dbReference>
<dbReference type="GO" id="GO:0010181">
    <property type="term" value="F:FMN binding"/>
    <property type="evidence" value="ECO:0007669"/>
    <property type="project" value="InterPro"/>
</dbReference>
<evidence type="ECO:0000256" key="1">
    <source>
        <dbReference type="ARBA" id="ARBA00008898"/>
    </source>
</evidence>
<evidence type="ECO:0000259" key="3">
    <source>
        <dbReference type="SMART" id="SM00903"/>
    </source>
</evidence>
<dbReference type="EMBL" id="PCDP01000065">
    <property type="protein sequence ID" value="PZM08800.1"/>
    <property type="molecule type" value="Genomic_DNA"/>
</dbReference>
<dbReference type="AlphaFoldDB" id="A0A2W4EB67"/>
<dbReference type="PANTHER" id="PTHR30466:SF11">
    <property type="entry name" value="FLAVIN-DEPENDENT MONOOXYGENASE, REDUCTASE SUBUNIT HSAB"/>
    <property type="match status" value="1"/>
</dbReference>
<organism evidence="4 5">
    <name type="scientific">Rhizobium tubonense</name>
    <dbReference type="NCBI Taxonomy" id="484088"/>
    <lineage>
        <taxon>Bacteria</taxon>
        <taxon>Pseudomonadati</taxon>
        <taxon>Pseudomonadota</taxon>
        <taxon>Alphaproteobacteria</taxon>
        <taxon>Hyphomicrobiales</taxon>
        <taxon>Rhizobiaceae</taxon>
        <taxon>Rhizobium/Agrobacterium group</taxon>
        <taxon>Rhizobium</taxon>
    </lineage>
</organism>
<protein>
    <submittedName>
        <fullName evidence="4">Flavin reductase</fullName>
    </submittedName>
</protein>
<evidence type="ECO:0000313" key="4">
    <source>
        <dbReference type="EMBL" id="PZM08800.1"/>
    </source>
</evidence>
<reference evidence="4 5" key="1">
    <citation type="journal article" date="2018" name="Sci. Rep.">
        <title>Rhizobium tumorigenes sp. nov., a novel plant tumorigenic bacterium isolated from cane gall tumors on thornless blackberry.</title>
        <authorList>
            <person name="Kuzmanovi N."/>
            <person name="Smalla K."/>
            <person name="Gronow S."/>
            <person name="PuBawska J."/>
        </authorList>
    </citation>
    <scope>NUCLEOTIDE SEQUENCE [LARGE SCALE GENOMIC DNA]</scope>
    <source>
        <strain evidence="4 5">CCBAU 85046</strain>
    </source>
</reference>
<sequence>MTNASFDPRALRDSFGAFLTGVTVVTACNAAGNPIGFTANSFASVSLDPPLLLVCLAKTSRNFAAMSTAKGFAVNILAETQMAISNTFAKPVEDRFASVEWRIGPNGGPILSGVAAWFDCSMANLIDAGDHVILLGRVEAFENSAISGLGYARGSYVTPALAREAVAAAADGHPLLSAVIERNGEILLIAGDDKRWRLPQIALEGNEPIAALQDYLATTVSPNIEIGFLYSVYENKSSRRQHIVYRGTAAGETKPSAGRFVSIADLPFDALDNQATVDLLKRFASESALGNFGVYVGDEKQGTIHPLARKA</sequence>
<comment type="similarity">
    <text evidence="1">Belongs to the non-flavoprotein flavin reductase family.</text>
</comment>
<name>A0A2W4EB67_9HYPH</name>
<evidence type="ECO:0000313" key="5">
    <source>
        <dbReference type="Proteomes" id="UP000248925"/>
    </source>
</evidence>
<keyword evidence="2" id="KW-0560">Oxidoreductase</keyword>
<dbReference type="InterPro" id="IPR002563">
    <property type="entry name" value="Flavin_Rdtase-like_dom"/>
</dbReference>
<dbReference type="InterPro" id="IPR050268">
    <property type="entry name" value="NADH-dep_flavin_reductase"/>
</dbReference>